<dbReference type="InterPro" id="IPR006073">
    <property type="entry name" value="GTP-bd"/>
</dbReference>
<evidence type="ECO:0000256" key="1">
    <source>
        <dbReference type="ARBA" id="ARBA00022723"/>
    </source>
</evidence>
<evidence type="ECO:0000256" key="2">
    <source>
        <dbReference type="ARBA" id="ARBA00022741"/>
    </source>
</evidence>
<name>A0A9W7GNJ0_9STRA</name>
<dbReference type="Proteomes" id="UP001165065">
    <property type="component" value="Unassembled WGS sequence"/>
</dbReference>
<protein>
    <recommendedName>
        <fullName evidence="5">EngB-type G domain-containing protein</fullName>
    </recommendedName>
</protein>
<gene>
    <name evidence="6" type="ORF">TrCOL_g6418</name>
</gene>
<keyword evidence="2" id="KW-0547">Nucleotide-binding</keyword>
<sequence>MFPSHTPPPITWNIPEFAFLGRSNVGKSTLIKSLLHSLSGVRKIPGKTVPHVGKKPGKTTMVNYYGTWSSTVSDETVDNADYYMVDLPGYGFASTVDEGTRRGWDKRTRRYLTSRANPDWRTGGGGGMRNVFLLIDGRRGVGGKDREVMEWMEDNMLEYSIVVTKVDALGKLERIRAMNEAGREIVERNRGRFGWCRREVIGVSGKGGEGVEDIVKRMEVGWE</sequence>
<keyword evidence="7" id="KW-1185">Reference proteome</keyword>
<proteinExistence type="predicted"/>
<dbReference type="AlphaFoldDB" id="A0A9W7GNJ0"/>
<dbReference type="GO" id="GO:0046872">
    <property type="term" value="F:metal ion binding"/>
    <property type="evidence" value="ECO:0007669"/>
    <property type="project" value="UniProtKB-KW"/>
</dbReference>
<dbReference type="PROSITE" id="PS51706">
    <property type="entry name" value="G_ENGB"/>
    <property type="match status" value="1"/>
</dbReference>
<organism evidence="6 7">
    <name type="scientific">Triparma columacea</name>
    <dbReference type="NCBI Taxonomy" id="722753"/>
    <lineage>
        <taxon>Eukaryota</taxon>
        <taxon>Sar</taxon>
        <taxon>Stramenopiles</taxon>
        <taxon>Ochrophyta</taxon>
        <taxon>Bolidophyceae</taxon>
        <taxon>Parmales</taxon>
        <taxon>Triparmaceae</taxon>
        <taxon>Triparma</taxon>
    </lineage>
</organism>
<dbReference type="InterPro" id="IPR030393">
    <property type="entry name" value="G_ENGB_dom"/>
</dbReference>
<dbReference type="Gene3D" id="3.40.50.300">
    <property type="entry name" value="P-loop containing nucleotide triphosphate hydrolases"/>
    <property type="match status" value="1"/>
</dbReference>
<dbReference type="InterPro" id="IPR027417">
    <property type="entry name" value="P-loop_NTPase"/>
</dbReference>
<reference evidence="7" key="1">
    <citation type="journal article" date="2023" name="Commun. Biol.">
        <title>Genome analysis of Parmales, the sister group of diatoms, reveals the evolutionary specialization of diatoms from phago-mixotrophs to photoautotrophs.</title>
        <authorList>
            <person name="Ban H."/>
            <person name="Sato S."/>
            <person name="Yoshikawa S."/>
            <person name="Yamada K."/>
            <person name="Nakamura Y."/>
            <person name="Ichinomiya M."/>
            <person name="Sato N."/>
            <person name="Blanc-Mathieu R."/>
            <person name="Endo H."/>
            <person name="Kuwata A."/>
            <person name="Ogata H."/>
        </authorList>
    </citation>
    <scope>NUCLEOTIDE SEQUENCE [LARGE SCALE GENOMIC DNA]</scope>
</reference>
<feature type="domain" description="EngB-type G" evidence="5">
    <location>
        <begin position="13"/>
        <end position="223"/>
    </location>
</feature>
<dbReference type="OrthoDB" id="391988at2759"/>
<comment type="caution">
    <text evidence="6">The sequence shown here is derived from an EMBL/GenBank/DDBJ whole genome shotgun (WGS) entry which is preliminary data.</text>
</comment>
<evidence type="ECO:0000313" key="6">
    <source>
        <dbReference type="EMBL" id="GMI47708.1"/>
    </source>
</evidence>
<dbReference type="CDD" id="cd01876">
    <property type="entry name" value="YihA_EngB"/>
    <property type="match status" value="1"/>
</dbReference>
<dbReference type="SUPFAM" id="SSF52540">
    <property type="entry name" value="P-loop containing nucleoside triphosphate hydrolases"/>
    <property type="match status" value="1"/>
</dbReference>
<keyword evidence="4" id="KW-0342">GTP-binding</keyword>
<dbReference type="PANTHER" id="PTHR11649:SF13">
    <property type="entry name" value="ENGB-TYPE G DOMAIN-CONTAINING PROTEIN"/>
    <property type="match status" value="1"/>
</dbReference>
<keyword evidence="1" id="KW-0479">Metal-binding</keyword>
<dbReference type="PANTHER" id="PTHR11649">
    <property type="entry name" value="MSS1/TRME-RELATED GTP-BINDING PROTEIN"/>
    <property type="match status" value="1"/>
</dbReference>
<evidence type="ECO:0000313" key="7">
    <source>
        <dbReference type="Proteomes" id="UP001165065"/>
    </source>
</evidence>
<dbReference type="Pfam" id="PF01926">
    <property type="entry name" value="MMR_HSR1"/>
    <property type="match status" value="1"/>
</dbReference>
<keyword evidence="3" id="KW-0460">Magnesium</keyword>
<dbReference type="GO" id="GO:0005525">
    <property type="term" value="F:GTP binding"/>
    <property type="evidence" value="ECO:0007669"/>
    <property type="project" value="UniProtKB-KW"/>
</dbReference>
<dbReference type="EMBL" id="BRYA01000355">
    <property type="protein sequence ID" value="GMI47708.1"/>
    <property type="molecule type" value="Genomic_DNA"/>
</dbReference>
<evidence type="ECO:0000256" key="3">
    <source>
        <dbReference type="ARBA" id="ARBA00022842"/>
    </source>
</evidence>
<accession>A0A9W7GNJ0</accession>
<evidence type="ECO:0000256" key="4">
    <source>
        <dbReference type="ARBA" id="ARBA00023134"/>
    </source>
</evidence>
<evidence type="ECO:0000259" key="5">
    <source>
        <dbReference type="PROSITE" id="PS51706"/>
    </source>
</evidence>